<name>A0A4D6DWN6_9CAUD</name>
<organism evidence="2 3">
    <name type="scientific">Edwardsiella phage pEt-SU</name>
    <dbReference type="NCBI Taxonomy" id="2562142"/>
    <lineage>
        <taxon>Viruses</taxon>
        <taxon>Duplodnaviria</taxon>
        <taxon>Heunggongvirae</taxon>
        <taxon>Uroviricota</taxon>
        <taxon>Caudoviricetes</taxon>
        <taxon>Chimalliviridae</taxon>
        <taxon>Petsuvirus</taxon>
        <taxon>Petsuvirus pEtSU</taxon>
    </lineage>
</organism>
<accession>A0A4D6DWN6</accession>
<reference evidence="2 3" key="1">
    <citation type="submission" date="2019-03" db="EMBL/GenBank/DDBJ databases">
        <authorList>
            <person name="Kim S.G."/>
            <person name="Park S.C."/>
        </authorList>
    </citation>
    <scope>NUCLEOTIDE SEQUENCE [LARGE SCALE GENOMIC DNA]</scope>
</reference>
<sequence>MTRLNAIIIAICVFAFLGLCVAFGSTFMAKALICVVLGGAIVAGIAVTTRNAIKYR</sequence>
<gene>
    <name evidence="2" type="ORF">pETSU_162</name>
</gene>
<evidence type="ECO:0000256" key="1">
    <source>
        <dbReference type="SAM" id="Phobius"/>
    </source>
</evidence>
<evidence type="ECO:0000313" key="3">
    <source>
        <dbReference type="Proteomes" id="UP000297195"/>
    </source>
</evidence>
<keyword evidence="1" id="KW-1133">Transmembrane helix</keyword>
<keyword evidence="1" id="KW-0812">Transmembrane</keyword>
<keyword evidence="3" id="KW-1185">Reference proteome</keyword>
<feature type="transmembrane region" description="Helical" evidence="1">
    <location>
        <begin position="32"/>
        <end position="53"/>
    </location>
</feature>
<protein>
    <submittedName>
        <fullName evidence="2">Uncharacterized protein</fullName>
    </submittedName>
</protein>
<dbReference type="EMBL" id="MK689364">
    <property type="protein sequence ID" value="QBZ70743.1"/>
    <property type="molecule type" value="Genomic_DNA"/>
</dbReference>
<dbReference type="Proteomes" id="UP000297195">
    <property type="component" value="Segment"/>
</dbReference>
<keyword evidence="1" id="KW-0472">Membrane</keyword>
<proteinExistence type="predicted"/>
<evidence type="ECO:0000313" key="2">
    <source>
        <dbReference type="EMBL" id="QBZ70743.1"/>
    </source>
</evidence>